<dbReference type="EMBL" id="BAEE01000063">
    <property type="protein sequence ID" value="GAB10856.1"/>
    <property type="molecule type" value="Genomic_DNA"/>
</dbReference>
<dbReference type="Gene3D" id="1.10.357.10">
    <property type="entry name" value="Tetracycline Repressor, domain 2"/>
    <property type="match status" value="1"/>
</dbReference>
<dbReference type="STRING" id="1073574.GOARA_063_00550"/>
<protein>
    <submittedName>
        <fullName evidence="4">Putative TetR family transcriptional regulator</fullName>
    </submittedName>
</protein>
<evidence type="ECO:0000256" key="1">
    <source>
        <dbReference type="ARBA" id="ARBA00023125"/>
    </source>
</evidence>
<dbReference type="GO" id="GO:0003677">
    <property type="term" value="F:DNA binding"/>
    <property type="evidence" value="ECO:0007669"/>
    <property type="project" value="UniProtKB-UniRule"/>
</dbReference>
<name>G7H4T1_9ACTN</name>
<dbReference type="AlphaFoldDB" id="G7H4T1"/>
<evidence type="ECO:0000313" key="5">
    <source>
        <dbReference type="Proteomes" id="UP000035088"/>
    </source>
</evidence>
<accession>G7H4T1</accession>
<dbReference type="PROSITE" id="PS50977">
    <property type="entry name" value="HTH_TETR_2"/>
    <property type="match status" value="1"/>
</dbReference>
<proteinExistence type="predicted"/>
<keyword evidence="5" id="KW-1185">Reference proteome</keyword>
<dbReference type="SUPFAM" id="SSF46689">
    <property type="entry name" value="Homeodomain-like"/>
    <property type="match status" value="1"/>
</dbReference>
<dbReference type="RefSeq" id="WP_007322931.1">
    <property type="nucleotide sequence ID" value="NZ_BAEE01000063.1"/>
</dbReference>
<dbReference type="Proteomes" id="UP000035088">
    <property type="component" value="Unassembled WGS sequence"/>
</dbReference>
<evidence type="ECO:0000256" key="2">
    <source>
        <dbReference type="PROSITE-ProRule" id="PRU00335"/>
    </source>
</evidence>
<feature type="domain" description="HTH tetR-type" evidence="3">
    <location>
        <begin position="6"/>
        <end position="65"/>
    </location>
</feature>
<gene>
    <name evidence="4" type="ORF">GOARA_063_00550</name>
</gene>
<dbReference type="InterPro" id="IPR001647">
    <property type="entry name" value="HTH_TetR"/>
</dbReference>
<reference evidence="4 5" key="1">
    <citation type="submission" date="2011-11" db="EMBL/GenBank/DDBJ databases">
        <title>Whole genome shotgun sequence of Gordonia araii NBRC 100433.</title>
        <authorList>
            <person name="Yoshida Y."/>
            <person name="Hosoyama A."/>
            <person name="Tsuchikane K."/>
            <person name="Katsumata H."/>
            <person name="Yamazaki S."/>
            <person name="Fujita N."/>
        </authorList>
    </citation>
    <scope>NUCLEOTIDE SEQUENCE [LARGE SCALE GENOMIC DNA]</scope>
    <source>
        <strain evidence="4 5">NBRC 100433</strain>
    </source>
</reference>
<keyword evidence="1 2" id="KW-0238">DNA-binding</keyword>
<comment type="caution">
    <text evidence="4">The sequence shown here is derived from an EMBL/GenBank/DDBJ whole genome shotgun (WGS) entry which is preliminary data.</text>
</comment>
<sequence length="196" mass="21703">MARPSKFSAEQILDAARDVVFSVGKDASVALVAAELGGPVGSVYHRFASREELFVALWVRSIRRFHVGLLDALDDGSPADAVLATAMHIPRYCRLEPAEAAAMTLYRWERVRQAPPQRYADEVETLNDDVFAAMARLCTRRYGRATERRRRVLDIAIRQSPYGLVRPYIGPGSDGVPEWMDEVVVTASRAIAALGD</sequence>
<organism evidence="4 5">
    <name type="scientific">Gordonia araii NBRC 100433</name>
    <dbReference type="NCBI Taxonomy" id="1073574"/>
    <lineage>
        <taxon>Bacteria</taxon>
        <taxon>Bacillati</taxon>
        <taxon>Actinomycetota</taxon>
        <taxon>Actinomycetes</taxon>
        <taxon>Mycobacteriales</taxon>
        <taxon>Gordoniaceae</taxon>
        <taxon>Gordonia</taxon>
    </lineage>
</organism>
<dbReference type="Pfam" id="PF00440">
    <property type="entry name" value="TetR_N"/>
    <property type="match status" value="1"/>
</dbReference>
<evidence type="ECO:0000313" key="4">
    <source>
        <dbReference type="EMBL" id="GAB10856.1"/>
    </source>
</evidence>
<dbReference type="InterPro" id="IPR009057">
    <property type="entry name" value="Homeodomain-like_sf"/>
</dbReference>
<feature type="DNA-binding region" description="H-T-H motif" evidence="2">
    <location>
        <begin position="28"/>
        <end position="47"/>
    </location>
</feature>
<evidence type="ECO:0000259" key="3">
    <source>
        <dbReference type="PROSITE" id="PS50977"/>
    </source>
</evidence>